<dbReference type="STRING" id="658196.A0A397SR61"/>
<comment type="caution">
    <text evidence="1">The sequence shown here is derived from an EMBL/GenBank/DDBJ whole genome shotgun (WGS) entry which is preliminary data.</text>
</comment>
<accession>A0A397SR61</accession>
<proteinExistence type="predicted"/>
<name>A0A397SR61_9GLOM</name>
<gene>
    <name evidence="1" type="ORF">C1645_831186</name>
</gene>
<organism evidence="1 2">
    <name type="scientific">Glomus cerebriforme</name>
    <dbReference type="NCBI Taxonomy" id="658196"/>
    <lineage>
        <taxon>Eukaryota</taxon>
        <taxon>Fungi</taxon>
        <taxon>Fungi incertae sedis</taxon>
        <taxon>Mucoromycota</taxon>
        <taxon>Glomeromycotina</taxon>
        <taxon>Glomeromycetes</taxon>
        <taxon>Glomerales</taxon>
        <taxon>Glomeraceae</taxon>
        <taxon>Glomus</taxon>
    </lineage>
</organism>
<dbReference type="EMBL" id="QKYT01000443">
    <property type="protein sequence ID" value="RIA85154.1"/>
    <property type="molecule type" value="Genomic_DNA"/>
</dbReference>
<protein>
    <submittedName>
        <fullName evidence="1">Uncharacterized protein</fullName>
    </submittedName>
</protein>
<dbReference type="AlphaFoldDB" id="A0A397SR61"/>
<evidence type="ECO:0000313" key="1">
    <source>
        <dbReference type="EMBL" id="RIA85154.1"/>
    </source>
</evidence>
<evidence type="ECO:0000313" key="2">
    <source>
        <dbReference type="Proteomes" id="UP000265703"/>
    </source>
</evidence>
<sequence>MNILHHSDESARNPENNCIMYRITACKDENLNDIYSRLNDVLLEKQIIGAHISDRYIIKYSYIQKVTPAVLRMLHFDLTGNAAVTSDVISHDTNNGFKGTKFNEFWNKTDAYFNEQNLLAVDKRRHGIILYMPLAYLDPLPFTVHIPSDEWIQLQFCPTNATITRSMHHTSQFNVKFKIQVPIGEDVAISMVTFFISIPNKISGLFYDGQYTLQMMPSILCLYTNRRSDYQCNYGSVQIALICLFLSGNFDLLIAVRTALNYSWINPAERIMSILNLGLQGVALKRDQMSSESETLFNTTNTLDDI</sequence>
<keyword evidence="2" id="KW-1185">Reference proteome</keyword>
<reference evidence="1 2" key="1">
    <citation type="submission" date="2018-06" db="EMBL/GenBank/DDBJ databases">
        <title>Comparative genomics reveals the genomic features of Rhizophagus irregularis, R. cerebriforme, R. diaphanum and Gigaspora rosea, and their symbiotic lifestyle signature.</title>
        <authorList>
            <person name="Morin E."/>
            <person name="San Clemente H."/>
            <person name="Chen E.C.H."/>
            <person name="De La Providencia I."/>
            <person name="Hainaut M."/>
            <person name="Kuo A."/>
            <person name="Kohler A."/>
            <person name="Murat C."/>
            <person name="Tang N."/>
            <person name="Roy S."/>
            <person name="Loubradou J."/>
            <person name="Henrissat B."/>
            <person name="Grigoriev I.V."/>
            <person name="Corradi N."/>
            <person name="Roux C."/>
            <person name="Martin F.M."/>
        </authorList>
    </citation>
    <scope>NUCLEOTIDE SEQUENCE [LARGE SCALE GENOMIC DNA]</scope>
    <source>
        <strain evidence="1 2">DAOM 227022</strain>
    </source>
</reference>
<dbReference type="Proteomes" id="UP000265703">
    <property type="component" value="Unassembled WGS sequence"/>
</dbReference>
<dbReference type="OrthoDB" id="2424089at2759"/>